<gene>
    <name evidence="1" type="ORF">EP073_06040</name>
</gene>
<dbReference type="InterPro" id="IPR008995">
    <property type="entry name" value="Mo/tungstate-bd_C_term_dom"/>
</dbReference>
<protein>
    <submittedName>
        <fullName evidence="1">Uncharacterized protein</fullName>
    </submittedName>
</protein>
<dbReference type="SUPFAM" id="SSF50331">
    <property type="entry name" value="MOP-like"/>
    <property type="match status" value="1"/>
</dbReference>
<dbReference type="AlphaFoldDB" id="A0A410JXT8"/>
<accession>A0A410JXT8</accession>
<dbReference type="Proteomes" id="UP000287502">
    <property type="component" value="Chromosome"/>
</dbReference>
<dbReference type="RefSeq" id="WP_128466268.1">
    <property type="nucleotide sequence ID" value="NZ_CP035108.1"/>
</dbReference>
<reference evidence="1 2" key="1">
    <citation type="submission" date="2019-01" db="EMBL/GenBank/DDBJ databases">
        <title>Geovibrio thiophilus DSM 11263, complete genome.</title>
        <authorList>
            <person name="Spring S."/>
            <person name="Bunk B."/>
            <person name="Sproer C."/>
        </authorList>
    </citation>
    <scope>NUCLEOTIDE SEQUENCE [LARGE SCALE GENOMIC DNA]</scope>
    <source>
        <strain evidence="1 2">DSM 11263</strain>
    </source>
</reference>
<keyword evidence="2" id="KW-1185">Reference proteome</keyword>
<dbReference type="EMBL" id="CP035108">
    <property type="protein sequence ID" value="QAR32982.1"/>
    <property type="molecule type" value="Genomic_DNA"/>
</dbReference>
<organism evidence="1 2">
    <name type="scientific">Geovibrio thiophilus</name>
    <dbReference type="NCBI Taxonomy" id="139438"/>
    <lineage>
        <taxon>Bacteria</taxon>
        <taxon>Pseudomonadati</taxon>
        <taxon>Deferribacterota</taxon>
        <taxon>Deferribacteres</taxon>
        <taxon>Deferribacterales</taxon>
        <taxon>Geovibrionaceae</taxon>
        <taxon>Geovibrio</taxon>
    </lineage>
</organism>
<dbReference type="KEGG" id="gtl:EP073_06040"/>
<evidence type="ECO:0000313" key="2">
    <source>
        <dbReference type="Proteomes" id="UP000287502"/>
    </source>
</evidence>
<proteinExistence type="predicted"/>
<name>A0A410JXT8_9BACT</name>
<sequence>MITAPGLSSRDFNGQLIKGTVIEVDSGLINASVLIQSGKRTISIMMSAAELVKAGITVNSTVFCLMSGKDITIITDIKEYMTKLQKKNPNLETYLVK</sequence>
<evidence type="ECO:0000313" key="1">
    <source>
        <dbReference type="EMBL" id="QAR32982.1"/>
    </source>
</evidence>